<keyword evidence="1" id="KW-0472">Membrane</keyword>
<keyword evidence="1" id="KW-0812">Transmembrane</keyword>
<organism evidence="2 3">
    <name type="scientific">Candidatus Woesebacteria bacterium GW2011_GWA1_45_8</name>
    <dbReference type="NCBI Taxonomy" id="1618559"/>
    <lineage>
        <taxon>Bacteria</taxon>
        <taxon>Candidatus Woeseibacteriota</taxon>
    </lineage>
</organism>
<evidence type="ECO:0000313" key="2">
    <source>
        <dbReference type="EMBL" id="KKU12179.1"/>
    </source>
</evidence>
<feature type="transmembrane region" description="Helical" evidence="1">
    <location>
        <begin position="70"/>
        <end position="89"/>
    </location>
</feature>
<reference evidence="2 3" key="1">
    <citation type="journal article" date="2015" name="Nature">
        <title>rRNA introns, odd ribosomes, and small enigmatic genomes across a large radiation of phyla.</title>
        <authorList>
            <person name="Brown C.T."/>
            <person name="Hug L.A."/>
            <person name="Thomas B.C."/>
            <person name="Sharon I."/>
            <person name="Castelle C.J."/>
            <person name="Singh A."/>
            <person name="Wilkins M.J."/>
            <person name="Williams K.H."/>
            <person name="Banfield J.F."/>
        </authorList>
    </citation>
    <scope>NUCLEOTIDE SEQUENCE [LARGE SCALE GENOMIC DNA]</scope>
</reference>
<feature type="transmembrane region" description="Helical" evidence="1">
    <location>
        <begin position="12"/>
        <end position="31"/>
    </location>
</feature>
<evidence type="ECO:0008006" key="4">
    <source>
        <dbReference type="Google" id="ProtNLM"/>
    </source>
</evidence>
<gene>
    <name evidence="2" type="ORF">UX19_C0005G0011</name>
</gene>
<comment type="caution">
    <text evidence="2">The sequence shown here is derived from an EMBL/GenBank/DDBJ whole genome shotgun (WGS) entry which is preliminary data.</text>
</comment>
<name>A0A0G1MVB6_9BACT</name>
<keyword evidence="1" id="KW-1133">Transmembrane helix</keyword>
<sequence length="105" mass="10814">MDRLALVNIGDVFNSPIGNTLGVGGLVSIVLSNALGIAGLIMLFFLVFGGISMIASAGQDNPERAAKGRQAVTAALIGFIIIFAAYWIVQIIEALTGVPILNSGL</sequence>
<accession>A0A0G1MVB6</accession>
<evidence type="ECO:0000313" key="3">
    <source>
        <dbReference type="Proteomes" id="UP000034653"/>
    </source>
</evidence>
<dbReference type="EMBL" id="LCLG01000005">
    <property type="protein sequence ID" value="KKU12179.1"/>
    <property type="molecule type" value="Genomic_DNA"/>
</dbReference>
<dbReference type="Pfam" id="PF18895">
    <property type="entry name" value="T4SS_pilin"/>
    <property type="match status" value="1"/>
</dbReference>
<dbReference type="Proteomes" id="UP000034653">
    <property type="component" value="Unassembled WGS sequence"/>
</dbReference>
<dbReference type="InterPro" id="IPR043993">
    <property type="entry name" value="T4SS_pilin"/>
</dbReference>
<dbReference type="AlphaFoldDB" id="A0A0G1MVB6"/>
<proteinExistence type="predicted"/>
<protein>
    <recommendedName>
        <fullName evidence="4">Integral membrane protein</fullName>
    </recommendedName>
</protein>
<evidence type="ECO:0000256" key="1">
    <source>
        <dbReference type="SAM" id="Phobius"/>
    </source>
</evidence>
<feature type="transmembrane region" description="Helical" evidence="1">
    <location>
        <begin position="37"/>
        <end position="58"/>
    </location>
</feature>